<dbReference type="SUPFAM" id="SSF81296">
    <property type="entry name" value="E set domains"/>
    <property type="match status" value="1"/>
</dbReference>
<evidence type="ECO:0000313" key="3">
    <source>
        <dbReference type="EMBL" id="ORX90121.1"/>
    </source>
</evidence>
<evidence type="ECO:0000313" key="4">
    <source>
        <dbReference type="Proteomes" id="UP000193498"/>
    </source>
</evidence>
<dbReference type="GO" id="GO:0005829">
    <property type="term" value="C:cytosol"/>
    <property type="evidence" value="ECO:0007669"/>
    <property type="project" value="TreeGrafter"/>
</dbReference>
<reference evidence="3 4" key="1">
    <citation type="submission" date="2016-07" db="EMBL/GenBank/DDBJ databases">
        <title>Pervasive Adenine N6-methylation of Active Genes in Fungi.</title>
        <authorList>
            <consortium name="DOE Joint Genome Institute"/>
            <person name="Mondo S.J."/>
            <person name="Dannebaum R.O."/>
            <person name="Kuo R.C."/>
            <person name="Labutti K."/>
            <person name="Haridas S."/>
            <person name="Kuo A."/>
            <person name="Salamov A."/>
            <person name="Ahrendt S.R."/>
            <person name="Lipzen A."/>
            <person name="Sullivan W."/>
            <person name="Andreopoulos W.B."/>
            <person name="Clum A."/>
            <person name="Lindquist E."/>
            <person name="Daum C."/>
            <person name="Ramamoorthy G.K."/>
            <person name="Gryganskyi A."/>
            <person name="Culley D."/>
            <person name="Magnuson J.K."/>
            <person name="James T.Y."/>
            <person name="O'Malley M.A."/>
            <person name="Stajich J.E."/>
            <person name="Spatafora J.W."/>
            <person name="Visel A."/>
            <person name="Grigoriev I.V."/>
        </authorList>
    </citation>
    <scope>NUCLEOTIDE SEQUENCE [LARGE SCALE GENOMIC DNA]</scope>
    <source>
        <strain evidence="3 4">CBS 931.73</strain>
    </source>
</reference>
<organism evidence="3 4">
    <name type="scientific">Basidiobolus meristosporus CBS 931.73</name>
    <dbReference type="NCBI Taxonomy" id="1314790"/>
    <lineage>
        <taxon>Eukaryota</taxon>
        <taxon>Fungi</taxon>
        <taxon>Fungi incertae sedis</taxon>
        <taxon>Zoopagomycota</taxon>
        <taxon>Entomophthoromycotina</taxon>
        <taxon>Basidiobolomycetes</taxon>
        <taxon>Basidiobolales</taxon>
        <taxon>Basidiobolaceae</taxon>
        <taxon>Basidiobolus</taxon>
    </lineage>
</organism>
<protein>
    <recommendedName>
        <fullName evidence="5">Arrestin C-terminal-like domain-containing protein</fullName>
    </recommendedName>
</protein>
<dbReference type="InterPro" id="IPR011022">
    <property type="entry name" value="Arrestin_C-like"/>
</dbReference>
<dbReference type="AlphaFoldDB" id="A0A1Y1XWI0"/>
<dbReference type="EMBL" id="MCFE01000399">
    <property type="protein sequence ID" value="ORX90121.1"/>
    <property type="molecule type" value="Genomic_DNA"/>
</dbReference>
<dbReference type="InterPro" id="IPR014752">
    <property type="entry name" value="Arrestin-like_C"/>
</dbReference>
<dbReference type="PANTHER" id="PTHR11188">
    <property type="entry name" value="ARRESTIN DOMAIN CONTAINING PROTEIN"/>
    <property type="match status" value="1"/>
</dbReference>
<dbReference type="InterPro" id="IPR014756">
    <property type="entry name" value="Ig_E-set"/>
</dbReference>
<gene>
    <name evidence="3" type="ORF">K493DRAFT_318199</name>
</gene>
<dbReference type="GO" id="GO:0005886">
    <property type="term" value="C:plasma membrane"/>
    <property type="evidence" value="ECO:0007669"/>
    <property type="project" value="TreeGrafter"/>
</dbReference>
<evidence type="ECO:0008006" key="5">
    <source>
        <dbReference type="Google" id="ProtNLM"/>
    </source>
</evidence>
<feature type="domain" description="Arrestin C-terminal-like" evidence="2">
    <location>
        <begin position="158"/>
        <end position="294"/>
    </location>
</feature>
<keyword evidence="4" id="KW-1185">Reference proteome</keyword>
<dbReference type="Pfam" id="PF02752">
    <property type="entry name" value="Arrestin_C"/>
    <property type="match status" value="1"/>
</dbReference>
<accession>A0A1Y1XWI0</accession>
<name>A0A1Y1XWI0_9FUNG</name>
<feature type="domain" description="Arrestin-like N-terminal" evidence="1">
    <location>
        <begin position="27"/>
        <end position="128"/>
    </location>
</feature>
<dbReference type="Proteomes" id="UP000193498">
    <property type="component" value="Unassembled WGS sequence"/>
</dbReference>
<proteinExistence type="predicted"/>
<evidence type="ECO:0000259" key="2">
    <source>
        <dbReference type="Pfam" id="PF02752"/>
    </source>
</evidence>
<dbReference type="PANTHER" id="PTHR11188:SF17">
    <property type="entry name" value="FI21816P1"/>
    <property type="match status" value="1"/>
</dbReference>
<evidence type="ECO:0000259" key="1">
    <source>
        <dbReference type="Pfam" id="PF00339"/>
    </source>
</evidence>
<dbReference type="InterPro" id="IPR011021">
    <property type="entry name" value="Arrestin-like_N"/>
</dbReference>
<sequence>MTRKTQLDIVLDQDTFYKGYGGSGDHILCGTLIFSPNSTIKVNKITLQFEGRYTVSTASDIRKNETVFYHKEWSFLNSSVSQTFKNGQTTSYDFTLAMPRDLPETIKAESGSIQYKFKAVVDTTLLYSKLKAEKPVSIWRYVDSLLTPRHVTQMEQEWESKLSCRFTIPNQRFTPGDEFPLQLQHEITDHTKLDKVLLAACLLKQHIVYKSPKDPNQVVRETEKKLDMSFVWFREELVNNEKVLMVKIPSSLKVYDSSNEYIEVTHRLQIRIDLGYKGKLTSAHFELPILIASPSLDTDEELPSYNIIPLPPSYECSMETIVAPPHYSAIVSAA</sequence>
<dbReference type="GO" id="GO:0070086">
    <property type="term" value="P:ubiquitin-dependent endocytosis"/>
    <property type="evidence" value="ECO:0007669"/>
    <property type="project" value="TreeGrafter"/>
</dbReference>
<dbReference type="STRING" id="1314790.A0A1Y1XWI0"/>
<dbReference type="InterPro" id="IPR050357">
    <property type="entry name" value="Arrestin_domain-protein"/>
</dbReference>
<dbReference type="InParanoid" id="A0A1Y1XWI0"/>
<dbReference type="GO" id="GO:0030674">
    <property type="term" value="F:protein-macromolecule adaptor activity"/>
    <property type="evidence" value="ECO:0007669"/>
    <property type="project" value="TreeGrafter"/>
</dbReference>
<dbReference type="Gene3D" id="2.60.40.640">
    <property type="match status" value="2"/>
</dbReference>
<dbReference type="Pfam" id="PF00339">
    <property type="entry name" value="Arrestin_N"/>
    <property type="match status" value="1"/>
</dbReference>
<dbReference type="GO" id="GO:0031625">
    <property type="term" value="F:ubiquitin protein ligase binding"/>
    <property type="evidence" value="ECO:0007669"/>
    <property type="project" value="TreeGrafter"/>
</dbReference>
<comment type="caution">
    <text evidence="3">The sequence shown here is derived from an EMBL/GenBank/DDBJ whole genome shotgun (WGS) entry which is preliminary data.</text>
</comment>
<dbReference type="OrthoDB" id="2333384at2759"/>